<gene>
    <name evidence="2" type="ORF">HPP92_023397</name>
</gene>
<evidence type="ECO:0000259" key="1">
    <source>
        <dbReference type="PROSITE" id="PS51184"/>
    </source>
</evidence>
<organism evidence="2 3">
    <name type="scientific">Vanilla planifolia</name>
    <name type="common">Vanilla</name>
    <dbReference type="NCBI Taxonomy" id="51239"/>
    <lineage>
        <taxon>Eukaryota</taxon>
        <taxon>Viridiplantae</taxon>
        <taxon>Streptophyta</taxon>
        <taxon>Embryophyta</taxon>
        <taxon>Tracheophyta</taxon>
        <taxon>Spermatophyta</taxon>
        <taxon>Magnoliopsida</taxon>
        <taxon>Liliopsida</taxon>
        <taxon>Asparagales</taxon>
        <taxon>Orchidaceae</taxon>
        <taxon>Vanilloideae</taxon>
        <taxon>Vanilleae</taxon>
        <taxon>Vanilla</taxon>
    </lineage>
</organism>
<evidence type="ECO:0000313" key="2">
    <source>
        <dbReference type="EMBL" id="KAG0458240.1"/>
    </source>
</evidence>
<dbReference type="AlphaFoldDB" id="A0A835PQA1"/>
<accession>A0A835PQA1</accession>
<dbReference type="PANTHER" id="PTHR12480">
    <property type="entry name" value="ARGININE DEMETHYLASE AND LYSYL-HYDROXYLASE JMJD"/>
    <property type="match status" value="1"/>
</dbReference>
<comment type="caution">
    <text evidence="2">The sequence shown here is derived from an EMBL/GenBank/DDBJ whole genome shotgun (WGS) entry which is preliminary data.</text>
</comment>
<dbReference type="OrthoDB" id="415590at2759"/>
<dbReference type="PANTHER" id="PTHR12480:SF6">
    <property type="entry name" value="2-OXOGLUTARATE AND IRON-DEPENDENT OXYGENASE JMJD4"/>
    <property type="match status" value="1"/>
</dbReference>
<feature type="domain" description="JmjC" evidence="1">
    <location>
        <begin position="12"/>
        <end position="192"/>
    </location>
</feature>
<protein>
    <recommendedName>
        <fullName evidence="1">JmjC domain-containing protein</fullName>
    </recommendedName>
</protein>
<dbReference type="Pfam" id="PF02373">
    <property type="entry name" value="JmjC"/>
    <property type="match status" value="1"/>
</dbReference>
<sequence length="373" mass="42986">MGVRIGGKVERVDGRKLNYRDFVERYLKKNIPVLLTGLMEGWRACSDWVQADGRPNLQFFADHFGESMVQVADCCKREFTDQKELRCLFLSSFTNGFKLLQLNALKIQTALMANRYGKNYVYDVYGDICEKKFPEFNKAMWSECMQESNEIIFVPSGWYHQVHNLEDTISINHNWFNSHNLSWVWNLLLKDYVEAKEYIEDIREICNEFERICQRNLAANTGMNLYDFFVFLTRFALANLTLLRDLCNENGAYSLSRVMANHVLSNIRAIRSVALCMVSVEAFSEENLSGCSEENLSVSSVIKGIMEEQNFHDLLCALTTTLEALCQGHVDHCLENMLEEVNIVDLSCFYIGSPADLVKLIEEVIPNHYNVCN</sequence>
<dbReference type="EMBL" id="JADCNL010000012">
    <property type="protein sequence ID" value="KAG0458240.1"/>
    <property type="molecule type" value="Genomic_DNA"/>
</dbReference>
<dbReference type="InterPro" id="IPR050910">
    <property type="entry name" value="JMJD6_ArgDemeth/LysHydrox"/>
</dbReference>
<dbReference type="Proteomes" id="UP000636800">
    <property type="component" value="Chromosome 12"/>
</dbReference>
<dbReference type="GO" id="GO:0005737">
    <property type="term" value="C:cytoplasm"/>
    <property type="evidence" value="ECO:0007669"/>
    <property type="project" value="TreeGrafter"/>
</dbReference>
<evidence type="ECO:0000313" key="3">
    <source>
        <dbReference type="Proteomes" id="UP000636800"/>
    </source>
</evidence>
<dbReference type="GO" id="GO:0045905">
    <property type="term" value="P:positive regulation of translational termination"/>
    <property type="evidence" value="ECO:0007669"/>
    <property type="project" value="TreeGrafter"/>
</dbReference>
<dbReference type="GO" id="GO:0043565">
    <property type="term" value="F:sequence-specific DNA binding"/>
    <property type="evidence" value="ECO:0007669"/>
    <property type="project" value="TreeGrafter"/>
</dbReference>
<reference evidence="2 3" key="1">
    <citation type="journal article" date="2020" name="Nat. Food">
        <title>A phased Vanilla planifolia genome enables genetic improvement of flavour and production.</title>
        <authorList>
            <person name="Hasing T."/>
            <person name="Tang H."/>
            <person name="Brym M."/>
            <person name="Khazi F."/>
            <person name="Huang T."/>
            <person name="Chambers A.H."/>
        </authorList>
    </citation>
    <scope>NUCLEOTIDE SEQUENCE [LARGE SCALE GENOMIC DNA]</scope>
    <source>
        <tissue evidence="2">Leaf</tissue>
    </source>
</reference>
<dbReference type="SUPFAM" id="SSF51197">
    <property type="entry name" value="Clavaminate synthase-like"/>
    <property type="match status" value="2"/>
</dbReference>
<keyword evidence="3" id="KW-1185">Reference proteome</keyword>
<dbReference type="GO" id="GO:0016706">
    <property type="term" value="F:2-oxoglutarate-dependent dioxygenase activity"/>
    <property type="evidence" value="ECO:0007669"/>
    <property type="project" value="TreeGrafter"/>
</dbReference>
<dbReference type="InterPro" id="IPR003347">
    <property type="entry name" value="JmjC_dom"/>
</dbReference>
<dbReference type="Gene3D" id="2.60.120.650">
    <property type="entry name" value="Cupin"/>
    <property type="match status" value="2"/>
</dbReference>
<dbReference type="PROSITE" id="PS51184">
    <property type="entry name" value="JMJC"/>
    <property type="match status" value="1"/>
</dbReference>
<dbReference type="GO" id="GO:0005634">
    <property type="term" value="C:nucleus"/>
    <property type="evidence" value="ECO:0007669"/>
    <property type="project" value="TreeGrafter"/>
</dbReference>
<proteinExistence type="predicted"/>
<name>A0A835PQA1_VANPL</name>